<evidence type="ECO:0000313" key="1">
    <source>
        <dbReference type="EMBL" id="GBP49685.1"/>
    </source>
</evidence>
<gene>
    <name evidence="1" type="ORF">EVAR_33319_1</name>
</gene>
<protein>
    <submittedName>
        <fullName evidence="1">Uncharacterized protein</fullName>
    </submittedName>
</protein>
<dbReference type="EMBL" id="BGZK01000550">
    <property type="protein sequence ID" value="GBP49685.1"/>
    <property type="molecule type" value="Genomic_DNA"/>
</dbReference>
<dbReference type="Proteomes" id="UP000299102">
    <property type="component" value="Unassembled WGS sequence"/>
</dbReference>
<sequence>MALRGNDSGDARKSHLRFGWASLADAARPDPNEGASACRRLPAEAVSNCPHSEQTAPAGILLRVTIKSVTVMCTKNEHCAAVRPPPAPALAPSDETKFLMSRAHDSHDARRYGNLFDIEEIQERRRPRKSGRGSFYKEPKKLNLDRPLSVAPNLSVCTTHIAQTAHAVTRLADANRGSCLVIKQPFTGAVNSHSDAYVS</sequence>
<keyword evidence="2" id="KW-1185">Reference proteome</keyword>
<comment type="caution">
    <text evidence="1">The sequence shown here is derived from an EMBL/GenBank/DDBJ whole genome shotgun (WGS) entry which is preliminary data.</text>
</comment>
<reference evidence="1 2" key="1">
    <citation type="journal article" date="2019" name="Commun. Biol.">
        <title>The bagworm genome reveals a unique fibroin gene that provides high tensile strength.</title>
        <authorList>
            <person name="Kono N."/>
            <person name="Nakamura H."/>
            <person name="Ohtoshi R."/>
            <person name="Tomita M."/>
            <person name="Numata K."/>
            <person name="Arakawa K."/>
        </authorList>
    </citation>
    <scope>NUCLEOTIDE SEQUENCE [LARGE SCALE GENOMIC DNA]</scope>
</reference>
<dbReference type="AlphaFoldDB" id="A0A4C1WHV1"/>
<name>A0A4C1WHV1_EUMVA</name>
<proteinExistence type="predicted"/>
<organism evidence="1 2">
    <name type="scientific">Eumeta variegata</name>
    <name type="common">Bagworm moth</name>
    <name type="synonym">Eumeta japonica</name>
    <dbReference type="NCBI Taxonomy" id="151549"/>
    <lineage>
        <taxon>Eukaryota</taxon>
        <taxon>Metazoa</taxon>
        <taxon>Ecdysozoa</taxon>
        <taxon>Arthropoda</taxon>
        <taxon>Hexapoda</taxon>
        <taxon>Insecta</taxon>
        <taxon>Pterygota</taxon>
        <taxon>Neoptera</taxon>
        <taxon>Endopterygota</taxon>
        <taxon>Lepidoptera</taxon>
        <taxon>Glossata</taxon>
        <taxon>Ditrysia</taxon>
        <taxon>Tineoidea</taxon>
        <taxon>Psychidae</taxon>
        <taxon>Oiketicinae</taxon>
        <taxon>Eumeta</taxon>
    </lineage>
</organism>
<accession>A0A4C1WHV1</accession>
<evidence type="ECO:0000313" key="2">
    <source>
        <dbReference type="Proteomes" id="UP000299102"/>
    </source>
</evidence>